<keyword evidence="4" id="KW-1185">Reference proteome</keyword>
<name>A0A4Q2RUZ9_9ACTN</name>
<reference evidence="3 4" key="1">
    <citation type="submission" date="2019-01" db="EMBL/GenBank/DDBJ databases">
        <title>Novel species of Nocardioides.</title>
        <authorList>
            <person name="Liu Q."/>
            <person name="Xin Y.-H."/>
        </authorList>
    </citation>
    <scope>NUCLEOTIDE SEQUENCE [LARGE SCALE GENOMIC DNA]</scope>
    <source>
        <strain evidence="3 4">CGMCC 4.6882</strain>
    </source>
</reference>
<evidence type="ECO:0000256" key="1">
    <source>
        <dbReference type="SAM" id="MobiDB-lite"/>
    </source>
</evidence>
<feature type="transmembrane region" description="Helical" evidence="2">
    <location>
        <begin position="12"/>
        <end position="31"/>
    </location>
</feature>
<keyword evidence="2" id="KW-0472">Membrane</keyword>
<feature type="transmembrane region" description="Helical" evidence="2">
    <location>
        <begin position="37"/>
        <end position="55"/>
    </location>
</feature>
<dbReference type="EMBL" id="SDWT01000001">
    <property type="protein sequence ID" value="RYB92980.1"/>
    <property type="molecule type" value="Genomic_DNA"/>
</dbReference>
<sequence length="147" mass="16445">MRRPHLERQWRARLVGAAALGAIGFAGAQWLDFEPQPVAYVVMVVVVCALAYLVIDTVDVPAAEWHHGFPTSTDRVDEPTSDLRVLSSHQQADHPSDALGRRLVALARERDPGLAEEVRRELDGVRRIPPADIDRILTRIEALRDRT</sequence>
<dbReference type="RefSeq" id="WP_129397891.1">
    <property type="nucleotide sequence ID" value="NZ_SDWT01000001.1"/>
</dbReference>
<evidence type="ECO:0000313" key="3">
    <source>
        <dbReference type="EMBL" id="RYB92980.1"/>
    </source>
</evidence>
<evidence type="ECO:0000256" key="2">
    <source>
        <dbReference type="SAM" id="Phobius"/>
    </source>
</evidence>
<keyword evidence="2" id="KW-0812">Transmembrane</keyword>
<evidence type="ECO:0000313" key="4">
    <source>
        <dbReference type="Proteomes" id="UP000294071"/>
    </source>
</evidence>
<dbReference type="Proteomes" id="UP000294071">
    <property type="component" value="Unassembled WGS sequence"/>
</dbReference>
<dbReference type="OrthoDB" id="3788916at2"/>
<gene>
    <name evidence="3" type="ORF">EUA93_00590</name>
</gene>
<proteinExistence type="predicted"/>
<organism evidence="3 4">
    <name type="scientific">Nocardioides oleivorans</name>
    <dbReference type="NCBI Taxonomy" id="273676"/>
    <lineage>
        <taxon>Bacteria</taxon>
        <taxon>Bacillati</taxon>
        <taxon>Actinomycetota</taxon>
        <taxon>Actinomycetes</taxon>
        <taxon>Propionibacteriales</taxon>
        <taxon>Nocardioidaceae</taxon>
        <taxon>Nocardioides</taxon>
    </lineage>
</organism>
<dbReference type="AlphaFoldDB" id="A0A4Q2RUZ9"/>
<feature type="region of interest" description="Disordered" evidence="1">
    <location>
        <begin position="68"/>
        <end position="98"/>
    </location>
</feature>
<keyword evidence="2" id="KW-1133">Transmembrane helix</keyword>
<comment type="caution">
    <text evidence="3">The sequence shown here is derived from an EMBL/GenBank/DDBJ whole genome shotgun (WGS) entry which is preliminary data.</text>
</comment>
<protein>
    <submittedName>
        <fullName evidence="3">Uncharacterized protein</fullName>
    </submittedName>
</protein>
<accession>A0A4Q2RUZ9</accession>